<evidence type="ECO:0000259" key="3">
    <source>
        <dbReference type="Pfam" id="PF00329"/>
    </source>
</evidence>
<dbReference type="PANTHER" id="PTHR43485">
    <property type="entry name" value="HYDROGENASE-4 COMPONENT G"/>
    <property type="match status" value="1"/>
</dbReference>
<dbReference type="GO" id="GO:0050136">
    <property type="term" value="F:NADH dehydrogenase (quinone) (non-electrogenic) activity"/>
    <property type="evidence" value="ECO:0007669"/>
    <property type="project" value="UniProtKB-EC"/>
</dbReference>
<dbReference type="Pfam" id="PF00329">
    <property type="entry name" value="Complex1_30kDa"/>
    <property type="match status" value="1"/>
</dbReference>
<dbReference type="InterPro" id="IPR001268">
    <property type="entry name" value="NADH_UbQ_OxRdtase_30kDa_su"/>
</dbReference>
<dbReference type="SUPFAM" id="SSF143243">
    <property type="entry name" value="Nqo5-like"/>
    <property type="match status" value="1"/>
</dbReference>
<sequence>MNSNQNTKSSLTLAEPKLIDDCQLPMNPAIPATQYITNLLNDVSGKQPLIGKGKNNELYIPLGEEEFLKIVPVLSQKGFVLISLFCVQGFEGSPEFTLIYFFRRSGFTDVFAFMRHARAKTTSIATIFPSACWYEREIRDGFGVEFTDAFDKRRLFLHEAYPEGFHPLLKSFKNGKIQAVENPREAYPFKKVDGEGVYQIPVGPVHAGIIEPGHFRFSVIGEPIFNLEIRLFYKHRGIEKLAEGKTPSACVPIAEAISGDETVANTVAFCTAVEKIAGIEIPARANHLRTILLEMERIYSHMGDLSGMITDIGFPRMTTPFLILRENIFRQNELLTGSRFMKNNIDIGGIKKDISGEALSKLSLYLETFAPKFESAVADVRASSSLIDRFSTTGVLKKRLVAPLNLTGPIARASGASYDIRLDHPYGIYRAKSPERKIRATGDVLSRFEVKAAEVQDSVFLIRKLIASASDYPVTSGVAVSKIPDGYALSMVEAPRGQNLHWVYVRGGLIDRYKIRTASFCNWRAIEHAVLGNIVPDFPLINKSLNLSYAGTDL</sequence>
<feature type="domain" description="NADH-quinone oxidoreductase subunit D" evidence="4">
    <location>
        <begin position="316"/>
        <end position="474"/>
    </location>
</feature>
<dbReference type="InterPro" id="IPR037232">
    <property type="entry name" value="NADH_quin_OxRdtase_su_C/D-like"/>
</dbReference>
<feature type="domain" description="NADH:ubiquinone oxidoreductase 30kDa subunit" evidence="3">
    <location>
        <begin position="65"/>
        <end position="174"/>
    </location>
</feature>
<dbReference type="EMBL" id="JAVKPK010000001">
    <property type="protein sequence ID" value="MDR7664226.1"/>
    <property type="molecule type" value="Genomic_DNA"/>
</dbReference>
<evidence type="ECO:0000313" key="6">
    <source>
        <dbReference type="Proteomes" id="UP001246244"/>
    </source>
</evidence>
<keyword evidence="2" id="KW-0520">NAD</keyword>
<dbReference type="Pfam" id="PF00346">
    <property type="entry name" value="Complex1_49kDa"/>
    <property type="match status" value="2"/>
</dbReference>
<dbReference type="InterPro" id="IPR029014">
    <property type="entry name" value="NiFe-Hase_large"/>
</dbReference>
<keyword evidence="6" id="KW-1185">Reference proteome</keyword>
<dbReference type="Proteomes" id="UP001246244">
    <property type="component" value="Unassembled WGS sequence"/>
</dbReference>
<evidence type="ECO:0000256" key="2">
    <source>
        <dbReference type="ARBA" id="ARBA00023027"/>
    </source>
</evidence>
<dbReference type="Gene3D" id="3.30.460.80">
    <property type="entry name" value="NADH:ubiquinone oxidoreductase, 30kDa subunit"/>
    <property type="match status" value="1"/>
</dbReference>
<keyword evidence="1 5" id="KW-0560">Oxidoreductase</keyword>
<name>A0ABU2CX18_9EURY</name>
<evidence type="ECO:0000313" key="5">
    <source>
        <dbReference type="EMBL" id="MDR7664226.1"/>
    </source>
</evidence>
<reference evidence="6" key="1">
    <citation type="submission" date="2023-07" db="EMBL/GenBank/DDBJ databases">
        <title>Whole-genome sequencing of a new Methanosarcina sp. Z-7115.</title>
        <authorList>
            <person name="Zhilina T.N."/>
            <person name="Merkel A.Y."/>
        </authorList>
    </citation>
    <scope>NUCLEOTIDE SEQUENCE [LARGE SCALE GENOMIC DNA]</scope>
    <source>
        <strain evidence="6">Z-7115</strain>
    </source>
</reference>
<organism evidence="5 6">
    <name type="scientific">Methanosarcina baikalica</name>
    <dbReference type="NCBI Taxonomy" id="3073890"/>
    <lineage>
        <taxon>Archaea</taxon>
        <taxon>Methanobacteriati</taxon>
        <taxon>Methanobacteriota</taxon>
        <taxon>Stenosarchaea group</taxon>
        <taxon>Methanomicrobia</taxon>
        <taxon>Methanosarcinales</taxon>
        <taxon>Methanosarcinaceae</taxon>
        <taxon>Methanosarcina</taxon>
    </lineage>
</organism>
<protein>
    <submittedName>
        <fullName evidence="5">NADH-quinone oxidoreductase subunit C</fullName>
        <ecNumber evidence="5">1.6.5.9</ecNumber>
    </submittedName>
</protein>
<dbReference type="SUPFAM" id="SSF56762">
    <property type="entry name" value="HydB/Nqo4-like"/>
    <property type="match status" value="1"/>
</dbReference>
<evidence type="ECO:0000259" key="4">
    <source>
        <dbReference type="Pfam" id="PF00346"/>
    </source>
</evidence>
<comment type="caution">
    <text evidence="5">The sequence shown here is derived from an EMBL/GenBank/DDBJ whole genome shotgun (WGS) entry which is preliminary data.</text>
</comment>
<dbReference type="InterPro" id="IPR001135">
    <property type="entry name" value="NADH_Q_OxRdtase_suD"/>
</dbReference>
<dbReference type="RefSeq" id="WP_310574255.1">
    <property type="nucleotide sequence ID" value="NZ_JAVKPK010000001.1"/>
</dbReference>
<proteinExistence type="predicted"/>
<gene>
    <name evidence="5" type="ORF">RG963_00205</name>
</gene>
<feature type="domain" description="NADH-quinone oxidoreductase subunit D" evidence="4">
    <location>
        <begin position="482"/>
        <end position="553"/>
    </location>
</feature>
<dbReference type="InterPro" id="IPR052197">
    <property type="entry name" value="ComplexI_49kDa-like"/>
</dbReference>
<dbReference type="Gene3D" id="1.10.645.10">
    <property type="entry name" value="Cytochrome-c3 Hydrogenase, chain B"/>
    <property type="match status" value="1"/>
</dbReference>
<dbReference type="EC" id="1.6.5.9" evidence="5"/>
<evidence type="ECO:0000256" key="1">
    <source>
        <dbReference type="ARBA" id="ARBA00023002"/>
    </source>
</evidence>
<dbReference type="PANTHER" id="PTHR43485:SF1">
    <property type="entry name" value="FORMATE HYDROGENLYASE SUBUNIT 5-RELATED"/>
    <property type="match status" value="1"/>
</dbReference>
<accession>A0ABU2CX18</accession>